<name>A2EJ00_TRIV3</name>
<evidence type="ECO:0000256" key="1">
    <source>
        <dbReference type="ARBA" id="ARBA00022741"/>
    </source>
</evidence>
<dbReference type="PROSITE" id="PS00107">
    <property type="entry name" value="PROTEIN_KINASE_ATP"/>
    <property type="match status" value="1"/>
</dbReference>
<evidence type="ECO:0000256" key="4">
    <source>
        <dbReference type="RuleBase" id="RU000304"/>
    </source>
</evidence>
<protein>
    <submittedName>
        <fullName evidence="6">CAMK family protein kinase</fullName>
    </submittedName>
</protein>
<dbReference type="PROSITE" id="PS50011">
    <property type="entry name" value="PROTEIN_KINASE_DOM"/>
    <property type="match status" value="1"/>
</dbReference>
<evidence type="ECO:0000256" key="3">
    <source>
        <dbReference type="PROSITE-ProRule" id="PRU10141"/>
    </source>
</evidence>
<dbReference type="OrthoDB" id="193931at2759"/>
<dbReference type="GO" id="GO:0010506">
    <property type="term" value="P:regulation of autophagy"/>
    <property type="evidence" value="ECO:0007669"/>
    <property type="project" value="InterPro"/>
</dbReference>
<comment type="similarity">
    <text evidence="4">Belongs to the protein kinase superfamily.</text>
</comment>
<keyword evidence="6" id="KW-0808">Transferase</keyword>
<dbReference type="SMART" id="SM00220">
    <property type="entry name" value="S_TKc"/>
    <property type="match status" value="1"/>
</dbReference>
<dbReference type="VEuPathDB" id="TrichDB:TVAG_204980"/>
<dbReference type="SMR" id="A2EJ00"/>
<dbReference type="EMBL" id="DS113401">
    <property type="protein sequence ID" value="EAY07390.1"/>
    <property type="molecule type" value="Genomic_DNA"/>
</dbReference>
<evidence type="ECO:0000259" key="5">
    <source>
        <dbReference type="PROSITE" id="PS50011"/>
    </source>
</evidence>
<dbReference type="GO" id="GO:0004674">
    <property type="term" value="F:protein serine/threonine kinase activity"/>
    <property type="evidence" value="ECO:0000318"/>
    <property type="project" value="GO_Central"/>
</dbReference>
<accession>A2EJ00</accession>
<dbReference type="InterPro" id="IPR045269">
    <property type="entry name" value="Atg1-like"/>
</dbReference>
<feature type="domain" description="Protein kinase" evidence="5">
    <location>
        <begin position="7"/>
        <end position="254"/>
    </location>
</feature>
<dbReference type="InterPro" id="IPR017441">
    <property type="entry name" value="Protein_kinase_ATP_BS"/>
</dbReference>
<keyword evidence="6" id="KW-0418">Kinase</keyword>
<reference evidence="6" key="2">
    <citation type="journal article" date="2007" name="Science">
        <title>Draft genome sequence of the sexually transmitted pathogen Trichomonas vaginalis.</title>
        <authorList>
            <person name="Carlton J.M."/>
            <person name="Hirt R.P."/>
            <person name="Silva J.C."/>
            <person name="Delcher A.L."/>
            <person name="Schatz M."/>
            <person name="Zhao Q."/>
            <person name="Wortman J.R."/>
            <person name="Bidwell S.L."/>
            <person name="Alsmark U.C.M."/>
            <person name="Besteiro S."/>
            <person name="Sicheritz-Ponten T."/>
            <person name="Noel C.J."/>
            <person name="Dacks J.B."/>
            <person name="Foster P.G."/>
            <person name="Simillion C."/>
            <person name="Van de Peer Y."/>
            <person name="Miranda-Saavedra D."/>
            <person name="Barton G.J."/>
            <person name="Westrop G.D."/>
            <person name="Mueller S."/>
            <person name="Dessi D."/>
            <person name="Fiori P.L."/>
            <person name="Ren Q."/>
            <person name="Paulsen I."/>
            <person name="Zhang H."/>
            <person name="Bastida-Corcuera F.D."/>
            <person name="Simoes-Barbosa A."/>
            <person name="Brown M.T."/>
            <person name="Hayes R.D."/>
            <person name="Mukherjee M."/>
            <person name="Okumura C.Y."/>
            <person name="Schneider R."/>
            <person name="Smith A.J."/>
            <person name="Vanacova S."/>
            <person name="Villalvazo M."/>
            <person name="Haas B.J."/>
            <person name="Pertea M."/>
            <person name="Feldblyum T.V."/>
            <person name="Utterback T.R."/>
            <person name="Shu C.L."/>
            <person name="Osoegawa K."/>
            <person name="de Jong P.J."/>
            <person name="Hrdy I."/>
            <person name="Horvathova L."/>
            <person name="Zubacova Z."/>
            <person name="Dolezal P."/>
            <person name="Malik S.B."/>
            <person name="Logsdon J.M. Jr."/>
            <person name="Henze K."/>
            <person name="Gupta A."/>
            <person name="Wang C.C."/>
            <person name="Dunne R.L."/>
            <person name="Upcroft J.A."/>
            <person name="Upcroft P."/>
            <person name="White O."/>
            <person name="Salzberg S.L."/>
            <person name="Tang P."/>
            <person name="Chiu C.-H."/>
            <person name="Lee Y.-S."/>
            <person name="Embley T.M."/>
            <person name="Coombs G.H."/>
            <person name="Mottram J.C."/>
            <person name="Tachezy J."/>
            <person name="Fraser-Liggett C.M."/>
            <person name="Johnson P.J."/>
        </authorList>
    </citation>
    <scope>NUCLEOTIDE SEQUENCE [LARGE SCALE GENOMIC DNA]</scope>
    <source>
        <strain evidence="6">G3</strain>
    </source>
</reference>
<dbReference type="FunFam" id="1.10.510.10:FF:001618">
    <property type="entry name" value="CAMK family protein kinase"/>
    <property type="match status" value="1"/>
</dbReference>
<dbReference type="PANTHER" id="PTHR24348">
    <property type="entry name" value="SERINE/THREONINE-PROTEIN KINASE UNC-51-RELATED"/>
    <property type="match status" value="1"/>
</dbReference>
<keyword evidence="1 3" id="KW-0547">Nucleotide-binding</keyword>
<dbReference type="InterPro" id="IPR011009">
    <property type="entry name" value="Kinase-like_dom_sf"/>
</dbReference>
<dbReference type="PROSITE" id="PS00108">
    <property type="entry name" value="PROTEIN_KINASE_ST"/>
    <property type="match status" value="1"/>
</dbReference>
<dbReference type="KEGG" id="tva:4765281"/>
<evidence type="ECO:0000256" key="2">
    <source>
        <dbReference type="ARBA" id="ARBA00022840"/>
    </source>
</evidence>
<dbReference type="eggNOG" id="KOG0586">
    <property type="taxonomic scope" value="Eukaryota"/>
</dbReference>
<dbReference type="InterPro" id="IPR000719">
    <property type="entry name" value="Prot_kinase_dom"/>
</dbReference>
<dbReference type="Pfam" id="PF00069">
    <property type="entry name" value="Pkinase"/>
    <property type="match status" value="1"/>
</dbReference>
<dbReference type="SUPFAM" id="SSF56112">
    <property type="entry name" value="Protein kinase-like (PK-like)"/>
    <property type="match status" value="1"/>
</dbReference>
<keyword evidence="2 3" id="KW-0067">ATP-binding</keyword>
<feature type="binding site" evidence="3">
    <location>
        <position position="40"/>
    </location>
    <ligand>
        <name>ATP</name>
        <dbReference type="ChEBI" id="CHEBI:30616"/>
    </ligand>
</feature>
<keyword evidence="7" id="KW-1185">Reference proteome</keyword>
<dbReference type="VEuPathDB" id="TrichDB:TVAGG3_0661750"/>
<organism evidence="6 7">
    <name type="scientific">Trichomonas vaginalis (strain ATCC PRA-98 / G3)</name>
    <dbReference type="NCBI Taxonomy" id="412133"/>
    <lineage>
        <taxon>Eukaryota</taxon>
        <taxon>Metamonada</taxon>
        <taxon>Parabasalia</taxon>
        <taxon>Trichomonadida</taxon>
        <taxon>Trichomonadidae</taxon>
        <taxon>Trichomonas</taxon>
    </lineage>
</organism>
<dbReference type="Gene3D" id="1.10.510.10">
    <property type="entry name" value="Transferase(Phosphotransferase) domain 1"/>
    <property type="match status" value="1"/>
</dbReference>
<reference evidence="6" key="1">
    <citation type="submission" date="2006-10" db="EMBL/GenBank/DDBJ databases">
        <authorList>
            <person name="Amadeo P."/>
            <person name="Zhao Q."/>
            <person name="Wortman J."/>
            <person name="Fraser-Liggett C."/>
            <person name="Carlton J."/>
        </authorList>
    </citation>
    <scope>NUCLEOTIDE SEQUENCE</scope>
    <source>
        <strain evidence="6">G3</strain>
    </source>
</reference>
<dbReference type="Proteomes" id="UP000001542">
    <property type="component" value="Unassembled WGS sequence"/>
</dbReference>
<evidence type="ECO:0000313" key="6">
    <source>
        <dbReference type="EMBL" id="EAY07390.1"/>
    </source>
</evidence>
<keyword evidence="4" id="KW-0723">Serine/threonine-protein kinase</keyword>
<evidence type="ECO:0000313" key="7">
    <source>
        <dbReference type="Proteomes" id="UP000001542"/>
    </source>
</evidence>
<sequence>MGEIGSYQLLCPIGEGASSTVYCAKNNDTNDNCCIKLIKKSRSENCFLDIESKVLPTLNHPNIVKFIDFLEDVDNFYLVEELCCGETLTHYMESGKILTDSAILSIMQQLLSAIQYIHYKGISHRDLKTDNIIISNANTIKLIDFGLSTDNNSQMRATFCGSVAFASPECINHLNYDSKSADIWSCGVICYYLATGSIPWKGKNIVQIMRSITTVNYTIPSTVSLPVKSIIQQCLQLDPVKRPSASKLLESPFFSTKVRRSPRLLRVENSCGQFPKHSIVQPPAEVRKSARRRPKIYSL</sequence>
<gene>
    <name evidence="6" type="ORF">TVAG_204980</name>
</gene>
<dbReference type="AlphaFoldDB" id="A2EJ00"/>
<dbReference type="RefSeq" id="XP_001319613.1">
    <property type="nucleotide sequence ID" value="XM_001319578.1"/>
</dbReference>
<dbReference type="InterPro" id="IPR008271">
    <property type="entry name" value="Ser/Thr_kinase_AS"/>
</dbReference>
<dbReference type="GO" id="GO:0005524">
    <property type="term" value="F:ATP binding"/>
    <property type="evidence" value="ECO:0007669"/>
    <property type="project" value="UniProtKB-UniRule"/>
</dbReference>
<dbReference type="STRING" id="5722.A2EJ00"/>
<proteinExistence type="inferred from homology"/>
<dbReference type="InParanoid" id="A2EJ00"/>
<dbReference type="OMA" id="LTHYMES"/>